<proteinExistence type="predicted"/>
<protein>
    <submittedName>
        <fullName evidence="2">DUF262 domain-containing protein</fullName>
    </submittedName>
</protein>
<reference evidence="2" key="1">
    <citation type="submission" date="2021-11" db="EMBL/GenBank/DDBJ databases">
        <title>The complete genome of Massilia sp sp. G4R7.</title>
        <authorList>
            <person name="Liu L."/>
            <person name="Yue J."/>
            <person name="Yuan J."/>
            <person name="Yang F."/>
            <person name="Li L."/>
        </authorList>
    </citation>
    <scope>NUCLEOTIDE SEQUENCE</scope>
    <source>
        <strain evidence="2">G4R7</strain>
    </source>
</reference>
<evidence type="ECO:0000259" key="1">
    <source>
        <dbReference type="Pfam" id="PF03235"/>
    </source>
</evidence>
<gene>
    <name evidence="2" type="ORF">LQ564_13390</name>
</gene>
<dbReference type="EMBL" id="JAJNOC010000004">
    <property type="protein sequence ID" value="MCD2517302.1"/>
    <property type="molecule type" value="Genomic_DNA"/>
</dbReference>
<dbReference type="Proteomes" id="UP001179361">
    <property type="component" value="Unassembled WGS sequence"/>
</dbReference>
<dbReference type="Pfam" id="PF03235">
    <property type="entry name" value="GmrSD_N"/>
    <property type="match status" value="1"/>
</dbReference>
<accession>A0ABS8Q6C4</accession>
<organism evidence="2 3">
    <name type="scientific">Massilia phyllostachyos</name>
    <dbReference type="NCBI Taxonomy" id="2898585"/>
    <lineage>
        <taxon>Bacteria</taxon>
        <taxon>Pseudomonadati</taxon>
        <taxon>Pseudomonadota</taxon>
        <taxon>Betaproteobacteria</taxon>
        <taxon>Burkholderiales</taxon>
        <taxon>Oxalobacteraceae</taxon>
        <taxon>Telluria group</taxon>
        <taxon>Massilia</taxon>
    </lineage>
</organism>
<evidence type="ECO:0000313" key="2">
    <source>
        <dbReference type="EMBL" id="MCD2517302.1"/>
    </source>
</evidence>
<dbReference type="InterPro" id="IPR004919">
    <property type="entry name" value="GmrSD_N"/>
</dbReference>
<keyword evidence="3" id="KW-1185">Reference proteome</keyword>
<dbReference type="PANTHER" id="PTHR37292:SF2">
    <property type="entry name" value="DUF262 DOMAIN-CONTAINING PROTEIN"/>
    <property type="match status" value="1"/>
</dbReference>
<evidence type="ECO:0000313" key="3">
    <source>
        <dbReference type="Proteomes" id="UP001179361"/>
    </source>
</evidence>
<sequence>MDFQQSKYSIDSLVQRVRSGKLALPDFQRDFVWEPKEVVDLLDSISRQWPIGSLLLLSGPQPFAFRPINSGPELSVSDLDLYILDGQQRVTALFHAIADVSDFCYFVDFQELLNGSDEVFSWERRSKFERQYPDVKSRAKGMVALVTDLWEISKFYEWMRFVPENIDTSQVIHLRQTRLGGLQSKVYDVFAIVLEQDIDLEALARIFETINRKGVDLDAFELLVAKLYPHGFNLKEEWEKAREEFRILGDFDPDEKHKLELLKLVSLIIRISEGKKFSRGVRQGDLLALSKENISTYWRDGVSLMAETLQFAKLNFGVISPELLPNWAMIHGLAGLIKFHRYDATEAWWRNSLIEQHYAQAANTKIVAHWDILRTGAFTVEKVQIGEDKAREILAKPAGANGLLNKGLLALIYKGGALDPLTNKPLQSSQRIAFRSISSDGVIRRIRSVDKISQIIMLSDEGDKKIGRQILASDPKVSQLALSSQGLDLGTYERVEAFLINVLQSGEI</sequence>
<name>A0ABS8Q6C4_9BURK</name>
<dbReference type="PANTHER" id="PTHR37292">
    <property type="entry name" value="VNG6097C"/>
    <property type="match status" value="1"/>
</dbReference>
<comment type="caution">
    <text evidence="2">The sequence shown here is derived from an EMBL/GenBank/DDBJ whole genome shotgun (WGS) entry which is preliminary data.</text>
</comment>
<dbReference type="RefSeq" id="WP_231058604.1">
    <property type="nucleotide sequence ID" value="NZ_JAJNOC010000004.1"/>
</dbReference>
<feature type="domain" description="GmrSD restriction endonucleases N-terminal" evidence="1">
    <location>
        <begin position="12"/>
        <end position="227"/>
    </location>
</feature>